<protein>
    <recommendedName>
        <fullName evidence="7">Major facilitator superfamily (MFS) profile domain-containing protein</fullName>
    </recommendedName>
</protein>
<sequence length="740" mass="81637">MPHDRVLCLLKCNPLDFAFPSDFLGHCLDSCRFFRALASLRLLLLPGLGELGARDTAVSSCSLRTSGSFDRSDAPYISWCGAASVASLPEDAAPCRQARNATRQVTDRLNVSTVPSLSDSADKTQMPTSPMGGGSGVASCDCLRYSTCLRALSKQAQASGLLREDLETSLNKFGTPRLDRPYLRLAEFFRPPPSSGPRTYAAAAFGERKKLRTNTSLLNVAMVDVERNHTLEDEKYRTDHVEKSDAVPIESSIQPPARMFTPEEEDKLYRKVDYRIMPILSLLYLLSFMDRGNIGNARIEGLEAELNMNSQQFNTTLSCFFITYCLCEVPANLIMKKFRRPSHWLGLVTTTWAIVMTLMGVVQSYGGLLAARLALGVAEAGLFPGVILYLSIWYPRHRSQSRVAFFFGAATLAGAFSGLLAYGIGFMSGVGGYAGWRWIFILEGLATFVAGIASFWAISDYPQDCKWLTKEEADWLIYKKAIDSGVHGETEEVSWTYVRQALTSWQTYLAVLYYFGGKSIAYQSLITAFGKFSRPQVQLLTVPMYAVACIFVVVTSILADRQKNPLPLYDARSHPLLLRFDHQPDPGSGWSPSRFGDQAHPLGVSVLTHLGSQYGVKYFGLFLIAMGAYGGLPTSVTWLTNNTSGQTKRAISSAFQIGIGNLGALASSNVYRTQDKPHYYLGHGVVLGFNVIGLIAAPTYAYLLKRANARKLEEQKTGRDLSIAETLHLGDRAPHFMYTI</sequence>
<dbReference type="Pfam" id="PF07690">
    <property type="entry name" value="MFS_1"/>
    <property type="match status" value="1"/>
</dbReference>
<dbReference type="OrthoDB" id="2985014at2759"/>
<feature type="transmembrane region" description="Helical" evidence="6">
    <location>
        <begin position="344"/>
        <end position="363"/>
    </location>
</feature>
<feature type="transmembrane region" description="Helical" evidence="6">
    <location>
        <begin position="618"/>
        <end position="639"/>
    </location>
</feature>
<dbReference type="Gene3D" id="1.20.1250.20">
    <property type="entry name" value="MFS general substrate transporter like domains"/>
    <property type="match status" value="1"/>
</dbReference>
<keyword evidence="9" id="KW-1185">Reference proteome</keyword>
<dbReference type="InterPro" id="IPR036259">
    <property type="entry name" value="MFS_trans_sf"/>
</dbReference>
<dbReference type="GO" id="GO:0016020">
    <property type="term" value="C:membrane"/>
    <property type="evidence" value="ECO:0007669"/>
    <property type="project" value="UniProtKB-SubCell"/>
</dbReference>
<evidence type="ECO:0000256" key="5">
    <source>
        <dbReference type="ARBA" id="ARBA00023136"/>
    </source>
</evidence>
<keyword evidence="2" id="KW-0813">Transport</keyword>
<dbReference type="InterPro" id="IPR020846">
    <property type="entry name" value="MFS_dom"/>
</dbReference>
<evidence type="ECO:0000256" key="3">
    <source>
        <dbReference type="ARBA" id="ARBA00022692"/>
    </source>
</evidence>
<gene>
    <name evidence="8" type="ORF">C6P46_005272</name>
</gene>
<dbReference type="GO" id="GO:0022857">
    <property type="term" value="F:transmembrane transporter activity"/>
    <property type="evidence" value="ECO:0007669"/>
    <property type="project" value="InterPro"/>
</dbReference>
<keyword evidence="3 6" id="KW-0812">Transmembrane</keyword>
<dbReference type="PANTHER" id="PTHR43791">
    <property type="entry name" value="PERMEASE-RELATED"/>
    <property type="match status" value="1"/>
</dbReference>
<evidence type="ECO:0000256" key="6">
    <source>
        <dbReference type="SAM" id="Phobius"/>
    </source>
</evidence>
<dbReference type="EMBL" id="PUHQ01000056">
    <property type="protein sequence ID" value="KAG0659219.1"/>
    <property type="molecule type" value="Genomic_DNA"/>
</dbReference>
<name>A0A9P6W0U9_RHOMI</name>
<evidence type="ECO:0000256" key="4">
    <source>
        <dbReference type="ARBA" id="ARBA00022989"/>
    </source>
</evidence>
<dbReference type="PROSITE" id="PS50850">
    <property type="entry name" value="MFS"/>
    <property type="match status" value="1"/>
</dbReference>
<evidence type="ECO:0000313" key="9">
    <source>
        <dbReference type="Proteomes" id="UP000777482"/>
    </source>
</evidence>
<evidence type="ECO:0000313" key="8">
    <source>
        <dbReference type="EMBL" id="KAG0659219.1"/>
    </source>
</evidence>
<feature type="transmembrane region" description="Helical" evidence="6">
    <location>
        <begin position="680"/>
        <end position="703"/>
    </location>
</feature>
<organism evidence="8 9">
    <name type="scientific">Rhodotorula mucilaginosa</name>
    <name type="common">Yeast</name>
    <name type="synonym">Rhodotorula rubra</name>
    <dbReference type="NCBI Taxonomy" id="5537"/>
    <lineage>
        <taxon>Eukaryota</taxon>
        <taxon>Fungi</taxon>
        <taxon>Dikarya</taxon>
        <taxon>Basidiomycota</taxon>
        <taxon>Pucciniomycotina</taxon>
        <taxon>Microbotryomycetes</taxon>
        <taxon>Sporidiobolales</taxon>
        <taxon>Sporidiobolaceae</taxon>
        <taxon>Rhodotorula</taxon>
    </lineage>
</organism>
<dbReference type="InterPro" id="IPR011701">
    <property type="entry name" value="MFS"/>
</dbReference>
<feature type="domain" description="Major facilitator superfamily (MFS) profile" evidence="7">
    <location>
        <begin position="276"/>
        <end position="708"/>
    </location>
</feature>
<feature type="transmembrane region" description="Helical" evidence="6">
    <location>
        <begin position="436"/>
        <end position="458"/>
    </location>
</feature>
<keyword evidence="5 6" id="KW-0472">Membrane</keyword>
<dbReference type="FunFam" id="1.20.1250.20:FF:000034">
    <property type="entry name" value="MFS general substrate transporter"/>
    <property type="match status" value="1"/>
</dbReference>
<feature type="transmembrane region" description="Helical" evidence="6">
    <location>
        <begin position="369"/>
        <end position="391"/>
    </location>
</feature>
<feature type="transmembrane region" description="Helical" evidence="6">
    <location>
        <begin position="403"/>
        <end position="424"/>
    </location>
</feature>
<feature type="transmembrane region" description="Helical" evidence="6">
    <location>
        <begin position="539"/>
        <end position="559"/>
    </location>
</feature>
<keyword evidence="4 6" id="KW-1133">Transmembrane helix</keyword>
<dbReference type="AlphaFoldDB" id="A0A9P6W0U9"/>
<dbReference type="SUPFAM" id="SSF103473">
    <property type="entry name" value="MFS general substrate transporter"/>
    <property type="match status" value="1"/>
</dbReference>
<proteinExistence type="predicted"/>
<evidence type="ECO:0000256" key="1">
    <source>
        <dbReference type="ARBA" id="ARBA00004141"/>
    </source>
</evidence>
<dbReference type="Proteomes" id="UP000777482">
    <property type="component" value="Unassembled WGS sequence"/>
</dbReference>
<evidence type="ECO:0000259" key="7">
    <source>
        <dbReference type="PROSITE" id="PS50850"/>
    </source>
</evidence>
<accession>A0A9P6W0U9</accession>
<comment type="subcellular location">
    <subcellularLocation>
        <location evidence="1">Membrane</location>
        <topology evidence="1">Multi-pass membrane protein</topology>
    </subcellularLocation>
</comment>
<comment type="caution">
    <text evidence="8">The sequence shown here is derived from an EMBL/GenBank/DDBJ whole genome shotgun (WGS) entry which is preliminary data.</text>
</comment>
<evidence type="ECO:0000256" key="2">
    <source>
        <dbReference type="ARBA" id="ARBA00022448"/>
    </source>
</evidence>
<dbReference type="PANTHER" id="PTHR43791:SF18">
    <property type="entry name" value="NICOTINIC ACID TRANSPORTER TNA1, PUTATIVE (AFU_ORTHOLOGUE AFUA_3G03820)-RELATED"/>
    <property type="match status" value="1"/>
</dbReference>
<reference evidence="8 9" key="1">
    <citation type="submission" date="2020-11" db="EMBL/GenBank/DDBJ databases">
        <title>Kefir isolates.</title>
        <authorList>
            <person name="Marcisauskas S."/>
            <person name="Kim Y."/>
            <person name="Blasche S."/>
        </authorList>
    </citation>
    <scope>NUCLEOTIDE SEQUENCE [LARGE SCALE GENOMIC DNA]</scope>
    <source>
        <strain evidence="8 9">KR</strain>
    </source>
</reference>